<feature type="compositionally biased region" description="Polar residues" evidence="6">
    <location>
        <begin position="760"/>
        <end position="796"/>
    </location>
</feature>
<dbReference type="Gene3D" id="3.30.1360.180">
    <property type="match status" value="1"/>
</dbReference>
<dbReference type="InterPro" id="IPR023779">
    <property type="entry name" value="Chromodomain_CS"/>
</dbReference>
<keyword evidence="8" id="KW-0732">Signal</keyword>
<feature type="compositionally biased region" description="Polar residues" evidence="6">
    <location>
        <begin position="805"/>
        <end position="861"/>
    </location>
</feature>
<feature type="region of interest" description="Disordered" evidence="6">
    <location>
        <begin position="535"/>
        <end position="666"/>
    </location>
</feature>
<evidence type="ECO:0000256" key="8">
    <source>
        <dbReference type="SAM" id="SignalP"/>
    </source>
</evidence>
<feature type="compositionally biased region" description="Pro residues" evidence="6">
    <location>
        <begin position="864"/>
        <end position="873"/>
    </location>
</feature>
<dbReference type="CDD" id="cd18647">
    <property type="entry name" value="CD_Cbx2"/>
    <property type="match status" value="1"/>
</dbReference>
<accession>A0AAD3QYC6</accession>
<evidence type="ECO:0000256" key="5">
    <source>
        <dbReference type="ARBA" id="ARBA00023242"/>
    </source>
</evidence>
<protein>
    <submittedName>
        <fullName evidence="10">Ectonucleotide pyrophosphatase/phosphodiesterase family member 7-like protein</fullName>
    </submittedName>
</protein>
<feature type="compositionally biased region" description="Polar residues" evidence="6">
    <location>
        <begin position="685"/>
        <end position="728"/>
    </location>
</feature>
<feature type="transmembrane region" description="Helical" evidence="7">
    <location>
        <begin position="425"/>
        <end position="449"/>
    </location>
</feature>
<feature type="compositionally biased region" description="Basic and acidic residues" evidence="6">
    <location>
        <begin position="919"/>
        <end position="928"/>
    </location>
</feature>
<dbReference type="Gene3D" id="2.40.50.40">
    <property type="match status" value="1"/>
</dbReference>
<keyword evidence="11" id="KW-1185">Reference proteome</keyword>
<evidence type="ECO:0000256" key="3">
    <source>
        <dbReference type="ARBA" id="ARBA00023015"/>
    </source>
</evidence>
<dbReference type="SUPFAM" id="SSF53649">
    <property type="entry name" value="Alkaline phosphatase-like"/>
    <property type="match status" value="1"/>
</dbReference>
<keyword evidence="7" id="KW-0812">Transmembrane</keyword>
<keyword evidence="4" id="KW-0804">Transcription</keyword>
<dbReference type="AlphaFoldDB" id="A0AAD3QYC6"/>
<keyword evidence="3" id="KW-0805">Transcription regulation</keyword>
<dbReference type="InterPro" id="IPR002591">
    <property type="entry name" value="Phosphodiest/P_Trfase"/>
</dbReference>
<evidence type="ECO:0000256" key="7">
    <source>
        <dbReference type="SAM" id="Phobius"/>
    </source>
</evidence>
<proteinExistence type="predicted"/>
<feature type="chain" id="PRO_5042257213" evidence="8">
    <location>
        <begin position="18"/>
        <end position="999"/>
    </location>
</feature>
<dbReference type="PROSITE" id="PS00598">
    <property type="entry name" value="CHROMO_1"/>
    <property type="match status" value="1"/>
</dbReference>
<dbReference type="Pfam" id="PF01663">
    <property type="entry name" value="Phosphodiest"/>
    <property type="match status" value="1"/>
</dbReference>
<evidence type="ECO:0000256" key="4">
    <source>
        <dbReference type="ARBA" id="ARBA00023163"/>
    </source>
</evidence>
<dbReference type="GO" id="GO:0000122">
    <property type="term" value="P:negative regulation of transcription by RNA polymerase II"/>
    <property type="evidence" value="ECO:0007669"/>
    <property type="project" value="TreeGrafter"/>
</dbReference>
<dbReference type="GO" id="GO:0000792">
    <property type="term" value="C:heterochromatin"/>
    <property type="evidence" value="ECO:0007669"/>
    <property type="project" value="TreeGrafter"/>
</dbReference>
<sequence>MLWTAGLCLLWALSILGAPVNKQRQRVLLISFDGFRWDYDRDVDTPNLDKMAMDGVKALYVTPPYLTITSPTHFTLLTGRYIENHGVIHNMWFNTTTTEKRPYYQTQFVNEWWDNGTLPIWITAQRQGLKAGSLHFPGTASSYQGQVAMVREVEPLLYNYKNETAWRENTDKVMGWFRDQDLDFVSLYFGEPDSTGHKYGPDSPERREMVKQVDRTVGYIRHSAEQHGLTDSLNIIITADHGMSTVYRNGLVEEITLSKIPGFSFRDLSFHLVDFGPSGMLLPKPGKLEKVYGALKGAHPHLHVYKKEEMPERLHFAKNDRILPIILWADPGYVINGYFPVQFHKGEHGFDNQEMDMKPFFRAVGPAFHKNLEVGPFETVNIYPLMCHILGIQPEVNDGHLNATKHMLVTSATAQDENVNFLPNVFTGLAAVAGFLVIVFIVMVSHTIIKNKRKNKRSARFLFGAKADMEELSAVGEQVFDAECILNKRLRKGKLEFLVKWRGWSSKHNSWEPQENILDPRLLAAFNKKEQEKELLMRKRGKRPRGRPRKILENVPEAPKSSSSSSGSSSSSSDSSSSCSSSSSSSEDEDEDGSTKQASPSVRTRDTHPVPQKKAQIVVAKQEPPKKRSRKPLPPEVKEFQQNKGSRKILKTSKDTDLPGAIKKPVHPASFTFMGFHRGSARDTVGSQNRSSLTQGGAVKNSMSSVGSGRSVQPASLPLNKSVQSRNVTEGKLSISSMSSGASLDLKAAAGKSKGVAALNLNTSKHPIQGTTQHTLSSPNGQKKPQGPVSTLQRIPNTKAVASVPSKTPSSNQGSGLQPLNLQSKPVQNNDAPGNGTTPASGLRNATNPARKTTVTQNQEYNPPKSPATPGRPPARKNQPGADKVKEATEIQASRVQGRLDKSSVHKSTTEVQSQQERPAYKDGKKADMSTGEEESSSDSDQDSSYTGQDRSMGVQNQDWKPTRSLIEHVFVTDVTANLVTVTVKESPTSVGFFSIRNY</sequence>
<dbReference type="InterPro" id="IPR023780">
    <property type="entry name" value="Chromo_domain"/>
</dbReference>
<dbReference type="InterPro" id="IPR016197">
    <property type="entry name" value="Chromo-like_dom_sf"/>
</dbReference>
<keyword evidence="5" id="KW-0539">Nucleus</keyword>
<name>A0AAD3QYC6_LATJO</name>
<dbReference type="FunFam" id="2.40.50.40:FF:000006">
    <property type="entry name" value="Chromobox protein homolog 7"/>
    <property type="match status" value="1"/>
</dbReference>
<keyword evidence="7" id="KW-0472">Membrane</keyword>
<dbReference type="InterPro" id="IPR000953">
    <property type="entry name" value="Chromo/chromo_shadow_dom"/>
</dbReference>
<dbReference type="InterPro" id="IPR033773">
    <property type="entry name" value="CBX7_C"/>
</dbReference>
<dbReference type="PANTHER" id="PTHR46860">
    <property type="entry name" value="CHROMOBOX PROTEIN HOMOLOG 2"/>
    <property type="match status" value="1"/>
</dbReference>
<feature type="compositionally biased region" description="Polar residues" evidence="6">
    <location>
        <begin position="946"/>
        <end position="960"/>
    </location>
</feature>
<reference evidence="10" key="1">
    <citation type="submission" date="2022-08" db="EMBL/GenBank/DDBJ databases">
        <title>Genome sequencing of akame (Lates japonicus).</title>
        <authorList>
            <person name="Hashiguchi Y."/>
            <person name="Takahashi H."/>
        </authorList>
    </citation>
    <scope>NUCLEOTIDE SEQUENCE</scope>
    <source>
        <strain evidence="10">Kochi</strain>
    </source>
</reference>
<dbReference type="InterPro" id="IPR042796">
    <property type="entry name" value="CBX2"/>
</dbReference>
<dbReference type="InterPro" id="IPR017850">
    <property type="entry name" value="Alkaline_phosphatase_core_sf"/>
</dbReference>
<dbReference type="Gene3D" id="3.40.720.10">
    <property type="entry name" value="Alkaline Phosphatase, subunit A"/>
    <property type="match status" value="1"/>
</dbReference>
<dbReference type="Pfam" id="PF17218">
    <property type="entry name" value="CBX7_C"/>
    <property type="match status" value="1"/>
</dbReference>
<dbReference type="Pfam" id="PF00385">
    <property type="entry name" value="Chromo"/>
    <property type="match status" value="1"/>
</dbReference>
<feature type="compositionally biased region" description="Low complexity" evidence="6">
    <location>
        <begin position="561"/>
        <end position="585"/>
    </location>
</feature>
<feature type="compositionally biased region" description="Basic residues" evidence="6">
    <location>
        <begin position="538"/>
        <end position="549"/>
    </location>
</feature>
<dbReference type="CDD" id="cd16018">
    <property type="entry name" value="Enpp"/>
    <property type="match status" value="1"/>
</dbReference>
<feature type="signal peptide" evidence="8">
    <location>
        <begin position="1"/>
        <end position="17"/>
    </location>
</feature>
<evidence type="ECO:0000256" key="1">
    <source>
        <dbReference type="ARBA" id="ARBA00004123"/>
    </source>
</evidence>
<evidence type="ECO:0000259" key="9">
    <source>
        <dbReference type="PROSITE" id="PS50013"/>
    </source>
</evidence>
<feature type="compositionally biased region" description="Polar residues" evidence="6">
    <location>
        <begin position="906"/>
        <end position="917"/>
    </location>
</feature>
<evidence type="ECO:0000313" key="10">
    <source>
        <dbReference type="EMBL" id="GLD48888.1"/>
    </source>
</evidence>
<organism evidence="10 11">
    <name type="scientific">Lates japonicus</name>
    <name type="common">Japanese lates</name>
    <dbReference type="NCBI Taxonomy" id="270547"/>
    <lineage>
        <taxon>Eukaryota</taxon>
        <taxon>Metazoa</taxon>
        <taxon>Chordata</taxon>
        <taxon>Craniata</taxon>
        <taxon>Vertebrata</taxon>
        <taxon>Euteleostomi</taxon>
        <taxon>Actinopterygii</taxon>
        <taxon>Neopterygii</taxon>
        <taxon>Teleostei</taxon>
        <taxon>Neoteleostei</taxon>
        <taxon>Acanthomorphata</taxon>
        <taxon>Carangaria</taxon>
        <taxon>Carangaria incertae sedis</taxon>
        <taxon>Centropomidae</taxon>
        <taxon>Lates</taxon>
    </lineage>
</organism>
<dbReference type="PANTHER" id="PTHR46860:SF1">
    <property type="entry name" value="CHROMOBOX PROTEIN HOMOLOG 2"/>
    <property type="match status" value="1"/>
</dbReference>
<dbReference type="SUPFAM" id="SSF54160">
    <property type="entry name" value="Chromo domain-like"/>
    <property type="match status" value="1"/>
</dbReference>
<feature type="region of interest" description="Disordered" evidence="6">
    <location>
        <begin position="679"/>
        <end position="740"/>
    </location>
</feature>
<dbReference type="Proteomes" id="UP001279410">
    <property type="component" value="Unassembled WGS sequence"/>
</dbReference>
<comment type="subcellular location">
    <subcellularLocation>
        <location evidence="1">Nucleus</location>
    </subcellularLocation>
</comment>
<keyword evidence="2" id="KW-0678">Repressor</keyword>
<feature type="domain" description="Chromo" evidence="9">
    <location>
        <begin position="480"/>
        <end position="538"/>
    </location>
</feature>
<dbReference type="SMART" id="SM00298">
    <property type="entry name" value="CHROMO"/>
    <property type="match status" value="1"/>
</dbReference>
<dbReference type="GO" id="GO:0035102">
    <property type="term" value="C:PRC1 complex"/>
    <property type="evidence" value="ECO:0007669"/>
    <property type="project" value="InterPro"/>
</dbReference>
<evidence type="ECO:0000256" key="6">
    <source>
        <dbReference type="SAM" id="MobiDB-lite"/>
    </source>
</evidence>
<gene>
    <name evidence="10" type="ORF">AKAME5_000278100</name>
</gene>
<evidence type="ECO:0000313" key="11">
    <source>
        <dbReference type="Proteomes" id="UP001279410"/>
    </source>
</evidence>
<feature type="compositionally biased region" description="Acidic residues" evidence="6">
    <location>
        <begin position="931"/>
        <end position="942"/>
    </location>
</feature>
<comment type="caution">
    <text evidence="10">The sequence shown here is derived from an EMBL/GenBank/DDBJ whole genome shotgun (WGS) entry which is preliminary data.</text>
</comment>
<keyword evidence="7" id="KW-1133">Transmembrane helix</keyword>
<feature type="region of interest" description="Disordered" evidence="6">
    <location>
        <begin position="758"/>
        <end position="960"/>
    </location>
</feature>
<evidence type="ECO:0000256" key="2">
    <source>
        <dbReference type="ARBA" id="ARBA00022491"/>
    </source>
</evidence>
<dbReference type="EMBL" id="BRZM01000007">
    <property type="protein sequence ID" value="GLD48888.1"/>
    <property type="molecule type" value="Genomic_DNA"/>
</dbReference>
<dbReference type="PROSITE" id="PS50013">
    <property type="entry name" value="CHROMO_2"/>
    <property type="match status" value="1"/>
</dbReference>